<evidence type="ECO:0000256" key="2">
    <source>
        <dbReference type="ARBA" id="ARBA00022723"/>
    </source>
</evidence>
<evidence type="ECO:0000313" key="6">
    <source>
        <dbReference type="EMBL" id="HIK00278.1"/>
    </source>
</evidence>
<dbReference type="Pfam" id="PF00753">
    <property type="entry name" value="Lactamase_B"/>
    <property type="match status" value="1"/>
</dbReference>
<proteinExistence type="predicted"/>
<name>A0A832XLS8_9ARCH</name>
<feature type="domain" description="Metallo-beta-lactamase" evidence="5">
    <location>
        <begin position="10"/>
        <end position="186"/>
    </location>
</feature>
<dbReference type="Gene3D" id="3.60.15.10">
    <property type="entry name" value="Ribonuclease Z/Hydroxyacylglutathione hydrolase-like"/>
    <property type="match status" value="1"/>
</dbReference>
<dbReference type="PANTHER" id="PTHR46233:SF3">
    <property type="entry name" value="HYDROXYACYLGLUTATHIONE HYDROLASE GLOC"/>
    <property type="match status" value="1"/>
</dbReference>
<protein>
    <submittedName>
        <fullName evidence="6">MBL fold metallo-hydrolase</fullName>
    </submittedName>
</protein>
<keyword evidence="3" id="KW-0378">Hydrolase</keyword>
<evidence type="ECO:0000256" key="3">
    <source>
        <dbReference type="ARBA" id="ARBA00022801"/>
    </source>
</evidence>
<dbReference type="SUPFAM" id="SSF56281">
    <property type="entry name" value="Metallo-hydrolase/oxidoreductase"/>
    <property type="match status" value="1"/>
</dbReference>
<keyword evidence="2" id="KW-0479">Metal-binding</keyword>
<comment type="cofactor">
    <cofactor evidence="1">
        <name>Zn(2+)</name>
        <dbReference type="ChEBI" id="CHEBI:29105"/>
    </cofactor>
</comment>
<evidence type="ECO:0000313" key="7">
    <source>
        <dbReference type="Proteomes" id="UP000646946"/>
    </source>
</evidence>
<dbReference type="CDD" id="cd06262">
    <property type="entry name" value="metallo-hydrolase-like_MBL-fold"/>
    <property type="match status" value="1"/>
</dbReference>
<dbReference type="InterPro" id="IPR001279">
    <property type="entry name" value="Metallo-B-lactamas"/>
</dbReference>
<reference evidence="6 7" key="1">
    <citation type="journal article" name="Nat. Commun.">
        <title>Undinarchaeota illuminate DPANN phylogeny and the impact of gene transfer on archaeal evolution.</title>
        <authorList>
            <person name="Dombrowski N."/>
            <person name="Williams T.A."/>
            <person name="Sun J."/>
            <person name="Woodcroft B.J."/>
            <person name="Lee J.H."/>
            <person name="Minh B.Q."/>
            <person name="Rinke C."/>
            <person name="Spang A."/>
        </authorList>
    </citation>
    <scope>NUCLEOTIDE SEQUENCE [LARGE SCALE GENOMIC DNA]</scope>
    <source>
        <strain evidence="6">MAG_bin1129</strain>
    </source>
</reference>
<dbReference type="GO" id="GO:0046872">
    <property type="term" value="F:metal ion binding"/>
    <property type="evidence" value="ECO:0007669"/>
    <property type="project" value="UniProtKB-KW"/>
</dbReference>
<evidence type="ECO:0000256" key="1">
    <source>
        <dbReference type="ARBA" id="ARBA00001947"/>
    </source>
</evidence>
<sequence length="210" mass="23232">MFFGRNSPIESNSYLILGDKIILVDTGMRAETLIENIESVGIKMSDIDFIVNTHCHFDHIRSNKILKDAARAKIAAHKEDEPYISKADPDYTVSKYLANNLKAAKVDLALKEGDKLGDFEVIHTPGHTKGSICLLNRAQGILITGDTIFAQGFTGRTDLPGGSQEQLKTSLKKLEKFDLEKILPGHEQPVLKNANQNIENALLILESAYL</sequence>
<dbReference type="InterPro" id="IPR051453">
    <property type="entry name" value="MBL_Glyoxalase_II"/>
</dbReference>
<comment type="caution">
    <text evidence="6">The sequence shown here is derived from an EMBL/GenBank/DDBJ whole genome shotgun (WGS) entry which is preliminary data.</text>
</comment>
<dbReference type="Proteomes" id="UP000646946">
    <property type="component" value="Unassembled WGS sequence"/>
</dbReference>
<gene>
    <name evidence="6" type="ORF">H1016_01930</name>
</gene>
<accession>A0A832XLS8</accession>
<keyword evidence="4" id="KW-0862">Zinc</keyword>
<evidence type="ECO:0000256" key="4">
    <source>
        <dbReference type="ARBA" id="ARBA00022833"/>
    </source>
</evidence>
<keyword evidence="7" id="KW-1185">Reference proteome</keyword>
<evidence type="ECO:0000259" key="5">
    <source>
        <dbReference type="SMART" id="SM00849"/>
    </source>
</evidence>
<dbReference type="GO" id="GO:0016787">
    <property type="term" value="F:hydrolase activity"/>
    <property type="evidence" value="ECO:0007669"/>
    <property type="project" value="UniProtKB-KW"/>
</dbReference>
<dbReference type="SMART" id="SM00849">
    <property type="entry name" value="Lactamase_B"/>
    <property type="match status" value="1"/>
</dbReference>
<dbReference type="AlphaFoldDB" id="A0A832XLS8"/>
<dbReference type="InterPro" id="IPR036866">
    <property type="entry name" value="RibonucZ/Hydroxyglut_hydro"/>
</dbReference>
<dbReference type="EMBL" id="DVAB01000018">
    <property type="protein sequence ID" value="HIK00278.1"/>
    <property type="molecule type" value="Genomic_DNA"/>
</dbReference>
<organism evidence="6 7">
    <name type="scientific">Candidatus Naiadarchaeum limnaeum</name>
    <dbReference type="NCBI Taxonomy" id="2756139"/>
    <lineage>
        <taxon>Archaea</taxon>
        <taxon>Candidatus Undinarchaeota</taxon>
        <taxon>Candidatus Undinarchaeia</taxon>
        <taxon>Candidatus Naiadarchaeales</taxon>
        <taxon>Candidatus Naiadarchaeaceae</taxon>
        <taxon>Candidatus Naiadarchaeum</taxon>
    </lineage>
</organism>
<dbReference type="PANTHER" id="PTHR46233">
    <property type="entry name" value="HYDROXYACYLGLUTATHIONE HYDROLASE GLOC"/>
    <property type="match status" value="1"/>
</dbReference>